<dbReference type="InterPro" id="IPR050023">
    <property type="entry name" value="OctT"/>
</dbReference>
<name>A0A9W6NUX6_9PSEU</name>
<comment type="caution">
    <text evidence="1">The sequence shown here is derived from an EMBL/GenBank/DDBJ whole genome shotgun (WGS) entry which is preliminary data.</text>
</comment>
<dbReference type="NCBIfam" id="NF043016">
    <property type="entry name" value="DigluglyOctase"/>
    <property type="match status" value="1"/>
</dbReference>
<keyword evidence="2" id="KW-1185">Reference proteome</keyword>
<accession>A0A9W6NUX6</accession>
<dbReference type="RefSeq" id="WP_425566454.1">
    <property type="nucleotide sequence ID" value="NZ_BAAAUZ010000011.1"/>
</dbReference>
<gene>
    <name evidence="1" type="ORF">GCM10017577_11580</name>
</gene>
<dbReference type="AlphaFoldDB" id="A0A9W6NUX6"/>
<sequence>MIRPSRSTLLVLGDSLAFHGPERAEPADHPRIWPQVAAAALGGRVELVAGIGWTARHAWHALTHDPRVWAAMPRIDALVLGVGGMDALPSPLPTSLRELIPVLRPASVRARVRDGYLRAQPWLSRAFAALPGGGPVALPPRLTVSYLERCRAAVTALRPGLPVVAMLPSVHRAAVYGGVHAGRAAAERATRIWADAHGVRVLDAPTLVAGHVLGGRGNPDGMHWGWEAHRRVGETLAELVRGELARVHGSVGSRELGETVVGAPGPASVEA</sequence>
<organism evidence="1 2">
    <name type="scientific">Pseudonocardia halophobica</name>
    <dbReference type="NCBI Taxonomy" id="29401"/>
    <lineage>
        <taxon>Bacteria</taxon>
        <taxon>Bacillati</taxon>
        <taxon>Actinomycetota</taxon>
        <taxon>Actinomycetes</taxon>
        <taxon>Pseudonocardiales</taxon>
        <taxon>Pseudonocardiaceae</taxon>
        <taxon>Pseudonocardia</taxon>
    </lineage>
</organism>
<reference evidence="1" key="2">
    <citation type="submission" date="2023-01" db="EMBL/GenBank/DDBJ databases">
        <authorList>
            <person name="Sun Q."/>
            <person name="Evtushenko L."/>
        </authorList>
    </citation>
    <scope>NUCLEOTIDE SEQUENCE</scope>
    <source>
        <strain evidence="1">VKM Ac-1069</strain>
    </source>
</reference>
<dbReference type="SUPFAM" id="SSF52266">
    <property type="entry name" value="SGNH hydrolase"/>
    <property type="match status" value="1"/>
</dbReference>
<dbReference type="InterPro" id="IPR036514">
    <property type="entry name" value="SGNH_hydro_sf"/>
</dbReference>
<proteinExistence type="predicted"/>
<dbReference type="EMBL" id="BSFQ01000003">
    <property type="protein sequence ID" value="GLL10018.1"/>
    <property type="molecule type" value="Genomic_DNA"/>
</dbReference>
<dbReference type="Gene3D" id="3.40.50.1110">
    <property type="entry name" value="SGNH hydrolase"/>
    <property type="match status" value="1"/>
</dbReference>
<dbReference type="CDD" id="cd00229">
    <property type="entry name" value="SGNH_hydrolase"/>
    <property type="match status" value="1"/>
</dbReference>
<evidence type="ECO:0000313" key="2">
    <source>
        <dbReference type="Proteomes" id="UP001143463"/>
    </source>
</evidence>
<evidence type="ECO:0000313" key="1">
    <source>
        <dbReference type="EMBL" id="GLL10018.1"/>
    </source>
</evidence>
<reference evidence="1" key="1">
    <citation type="journal article" date="2014" name="Int. J. Syst. Evol. Microbiol.">
        <title>Complete genome sequence of Corynebacterium casei LMG S-19264T (=DSM 44701T), isolated from a smear-ripened cheese.</title>
        <authorList>
            <consortium name="US DOE Joint Genome Institute (JGI-PGF)"/>
            <person name="Walter F."/>
            <person name="Albersmeier A."/>
            <person name="Kalinowski J."/>
            <person name="Ruckert C."/>
        </authorList>
    </citation>
    <scope>NUCLEOTIDE SEQUENCE</scope>
    <source>
        <strain evidence="1">VKM Ac-1069</strain>
    </source>
</reference>
<protein>
    <submittedName>
        <fullName evidence="1">Lysophospholipase</fullName>
    </submittedName>
</protein>
<dbReference type="Proteomes" id="UP001143463">
    <property type="component" value="Unassembled WGS sequence"/>
</dbReference>